<evidence type="ECO:0000256" key="2">
    <source>
        <dbReference type="SAM" id="MobiDB-lite"/>
    </source>
</evidence>
<dbReference type="InterPro" id="IPR000595">
    <property type="entry name" value="cNMP-bd_dom"/>
</dbReference>
<keyword evidence="5" id="KW-1185">Reference proteome</keyword>
<dbReference type="InterPro" id="IPR050866">
    <property type="entry name" value="CNG_cation_channel"/>
</dbReference>
<dbReference type="AlphaFoldDB" id="A0A6G0XLE0"/>
<feature type="compositionally biased region" description="Low complexity" evidence="2">
    <location>
        <begin position="157"/>
        <end position="167"/>
    </location>
</feature>
<protein>
    <recommendedName>
        <fullName evidence="3">Cyclic nucleotide-binding domain-containing protein</fullName>
    </recommendedName>
</protein>
<dbReference type="VEuPathDB" id="FungiDB:AeMF1_015719"/>
<dbReference type="GO" id="GO:0005221">
    <property type="term" value="F:intracellularly cyclic nucleotide-activated monoatomic cation channel activity"/>
    <property type="evidence" value="ECO:0007669"/>
    <property type="project" value="InterPro"/>
</dbReference>
<sequence>MWEHSEGVVESQALAPLSSALREDIAVYVKRDLITKVHLFSECDQDFTRAIVSVLQAEFFVAKDVIIREGDYERSMYFIHSGFVLVTNIAKTYEVVKQKGDYFGEMSLLYNTPRSGSCSAISNCDMYILDHNSYEYVLERFPHYRERNLRTWCTGAPPTSTSSPPRSNEVPPADGSNVDVLHLQSMSDHESAPVLTPPTEEGDALMRRTSQMQITKAVVAFAARTHNIRESIAHAPLQRQSSKKLEPSHGVRRQSSAIANKLVSRGSYNRILDTTAAEAIPSAAPTAPAIVVNPVEANFIEPLSDPPARKILARGILPHVATTPEMDLRRRKISAVWEDVKASPRYMERLHSIEAMEATEAMDRPKTASSAVSTTAATAAKQTASLVVRQRALNHAAPGSGRRNSVETLTIRN</sequence>
<keyword evidence="1" id="KW-0406">Ion transport</keyword>
<dbReference type="PANTHER" id="PTHR45638">
    <property type="entry name" value="CYCLIC NUCLEOTIDE-GATED CATION CHANNEL SUBUNIT A"/>
    <property type="match status" value="1"/>
</dbReference>
<dbReference type="PANTHER" id="PTHR45638:SF11">
    <property type="entry name" value="CYCLIC NUCLEOTIDE-GATED CATION CHANNEL SUBUNIT A"/>
    <property type="match status" value="1"/>
</dbReference>
<accession>A0A6G0XLE0</accession>
<dbReference type="InterPro" id="IPR018490">
    <property type="entry name" value="cNMP-bd_dom_sf"/>
</dbReference>
<reference evidence="4 5" key="1">
    <citation type="submission" date="2019-07" db="EMBL/GenBank/DDBJ databases">
        <title>Genomics analysis of Aphanomyces spp. identifies a new class of oomycete effector associated with host adaptation.</title>
        <authorList>
            <person name="Gaulin E."/>
        </authorList>
    </citation>
    <scope>NUCLEOTIDE SEQUENCE [LARGE SCALE GENOMIC DNA]</scope>
    <source>
        <strain evidence="4 5">ATCC 201684</strain>
    </source>
</reference>
<comment type="caution">
    <text evidence="4">The sequence shown here is derived from an EMBL/GenBank/DDBJ whole genome shotgun (WGS) entry which is preliminary data.</text>
</comment>
<name>A0A6G0XLE0_9STRA</name>
<evidence type="ECO:0000313" key="4">
    <source>
        <dbReference type="EMBL" id="KAF0741250.1"/>
    </source>
</evidence>
<proteinExistence type="predicted"/>
<dbReference type="Gene3D" id="2.60.120.10">
    <property type="entry name" value="Jelly Rolls"/>
    <property type="match status" value="1"/>
</dbReference>
<dbReference type="EMBL" id="VJMJ01000038">
    <property type="protein sequence ID" value="KAF0741250.1"/>
    <property type="molecule type" value="Genomic_DNA"/>
</dbReference>
<organism evidence="4 5">
    <name type="scientific">Aphanomyces euteiches</name>
    <dbReference type="NCBI Taxonomy" id="100861"/>
    <lineage>
        <taxon>Eukaryota</taxon>
        <taxon>Sar</taxon>
        <taxon>Stramenopiles</taxon>
        <taxon>Oomycota</taxon>
        <taxon>Saprolegniomycetes</taxon>
        <taxon>Saprolegniales</taxon>
        <taxon>Verrucalvaceae</taxon>
        <taxon>Aphanomyces</taxon>
    </lineage>
</organism>
<dbReference type="PROSITE" id="PS50042">
    <property type="entry name" value="CNMP_BINDING_3"/>
    <property type="match status" value="1"/>
</dbReference>
<keyword evidence="1" id="KW-0407">Ion channel</keyword>
<dbReference type="SMART" id="SM00100">
    <property type="entry name" value="cNMP"/>
    <property type="match status" value="1"/>
</dbReference>
<dbReference type="Proteomes" id="UP000481153">
    <property type="component" value="Unassembled WGS sequence"/>
</dbReference>
<evidence type="ECO:0000259" key="3">
    <source>
        <dbReference type="PROSITE" id="PS50042"/>
    </source>
</evidence>
<gene>
    <name evidence="4" type="ORF">Ae201684_003539</name>
</gene>
<dbReference type="CDD" id="cd00038">
    <property type="entry name" value="CAP_ED"/>
    <property type="match status" value="1"/>
</dbReference>
<dbReference type="Pfam" id="PF00027">
    <property type="entry name" value="cNMP_binding"/>
    <property type="match status" value="1"/>
</dbReference>
<dbReference type="GO" id="GO:0044877">
    <property type="term" value="F:protein-containing complex binding"/>
    <property type="evidence" value="ECO:0007669"/>
    <property type="project" value="TreeGrafter"/>
</dbReference>
<feature type="region of interest" description="Disordered" evidence="2">
    <location>
        <begin position="155"/>
        <end position="176"/>
    </location>
</feature>
<keyword evidence="1" id="KW-1071">Ligand-gated ion channel</keyword>
<evidence type="ECO:0000256" key="1">
    <source>
        <dbReference type="ARBA" id="ARBA00023286"/>
    </source>
</evidence>
<dbReference type="SUPFAM" id="SSF51206">
    <property type="entry name" value="cAMP-binding domain-like"/>
    <property type="match status" value="1"/>
</dbReference>
<keyword evidence="1" id="KW-0813">Transport</keyword>
<feature type="domain" description="Cyclic nucleotide-binding" evidence="3">
    <location>
        <begin position="39"/>
        <end position="155"/>
    </location>
</feature>
<dbReference type="InterPro" id="IPR014710">
    <property type="entry name" value="RmlC-like_jellyroll"/>
</dbReference>
<evidence type="ECO:0000313" key="5">
    <source>
        <dbReference type="Proteomes" id="UP000481153"/>
    </source>
</evidence>